<evidence type="ECO:0000256" key="1">
    <source>
        <dbReference type="ARBA" id="ARBA00001933"/>
    </source>
</evidence>
<evidence type="ECO:0000256" key="3">
    <source>
        <dbReference type="ARBA" id="ARBA00022576"/>
    </source>
</evidence>
<dbReference type="OrthoDB" id="1732691at2759"/>
<gene>
    <name evidence="8" type="ORF">B4U80_13391</name>
</gene>
<dbReference type="GO" id="GO:0008652">
    <property type="term" value="P:amino acid biosynthetic process"/>
    <property type="evidence" value="ECO:0007669"/>
    <property type="project" value="UniProtKB-KW"/>
</dbReference>
<dbReference type="Gene3D" id="3.30.470.10">
    <property type="match status" value="1"/>
</dbReference>
<dbReference type="InterPro" id="IPR043132">
    <property type="entry name" value="BCAT-like_C"/>
</dbReference>
<proteinExistence type="inferred from homology"/>
<dbReference type="AlphaFoldDB" id="A0A443S784"/>
<dbReference type="EMBL" id="NCKV01006573">
    <property type="protein sequence ID" value="RWS23371.1"/>
    <property type="molecule type" value="Genomic_DNA"/>
</dbReference>
<dbReference type="Gene3D" id="3.20.10.10">
    <property type="entry name" value="D-amino Acid Aminotransferase, subunit A, domain 2"/>
    <property type="match status" value="2"/>
</dbReference>
<dbReference type="Pfam" id="PF01063">
    <property type="entry name" value="Aminotran_4"/>
    <property type="match status" value="1"/>
</dbReference>
<reference evidence="8 9" key="1">
    <citation type="journal article" date="2018" name="Gigascience">
        <title>Genomes of trombidid mites reveal novel predicted allergens and laterally-transferred genes associated with secondary metabolism.</title>
        <authorList>
            <person name="Dong X."/>
            <person name="Chaisiri K."/>
            <person name="Xia D."/>
            <person name="Armstrong S.D."/>
            <person name="Fang Y."/>
            <person name="Donnelly M.J."/>
            <person name="Kadowaki T."/>
            <person name="McGarry J.W."/>
            <person name="Darby A.C."/>
            <person name="Makepeace B.L."/>
        </authorList>
    </citation>
    <scope>NUCLEOTIDE SEQUENCE [LARGE SCALE GENOMIC DNA]</scope>
    <source>
        <strain evidence="8">UoL-UT</strain>
    </source>
</reference>
<dbReference type="PANTHER" id="PTHR11825">
    <property type="entry name" value="SUBGROUP IIII AMINOTRANSFERASE"/>
    <property type="match status" value="1"/>
</dbReference>
<dbReference type="Proteomes" id="UP000288716">
    <property type="component" value="Unassembled WGS sequence"/>
</dbReference>
<protein>
    <submittedName>
        <fullName evidence="8">Branched-chain-amino-acid aminotransferase: cytosolic-like protein</fullName>
    </submittedName>
</protein>
<organism evidence="8 9">
    <name type="scientific">Leptotrombidium deliense</name>
    <dbReference type="NCBI Taxonomy" id="299467"/>
    <lineage>
        <taxon>Eukaryota</taxon>
        <taxon>Metazoa</taxon>
        <taxon>Ecdysozoa</taxon>
        <taxon>Arthropoda</taxon>
        <taxon>Chelicerata</taxon>
        <taxon>Arachnida</taxon>
        <taxon>Acari</taxon>
        <taxon>Acariformes</taxon>
        <taxon>Trombidiformes</taxon>
        <taxon>Prostigmata</taxon>
        <taxon>Anystina</taxon>
        <taxon>Parasitengona</taxon>
        <taxon>Trombiculoidea</taxon>
        <taxon>Trombiculidae</taxon>
        <taxon>Leptotrombidium</taxon>
    </lineage>
</organism>
<comment type="caution">
    <text evidence="8">The sequence shown here is derived from an EMBL/GenBank/DDBJ whole genome shotgun (WGS) entry which is preliminary data.</text>
</comment>
<comment type="cofactor">
    <cofactor evidence="1">
        <name>pyridoxal 5'-phosphate</name>
        <dbReference type="ChEBI" id="CHEBI:597326"/>
    </cofactor>
</comment>
<keyword evidence="4" id="KW-0028">Amino-acid biosynthesis</keyword>
<keyword evidence="6" id="KW-0663">Pyridoxal phosphate</keyword>
<dbReference type="InterPro" id="IPR001544">
    <property type="entry name" value="Aminotrans_IV"/>
</dbReference>
<name>A0A443S784_9ACAR</name>
<dbReference type="STRING" id="299467.A0A443S784"/>
<evidence type="ECO:0000256" key="4">
    <source>
        <dbReference type="ARBA" id="ARBA00022605"/>
    </source>
</evidence>
<dbReference type="GO" id="GO:0009082">
    <property type="term" value="P:branched-chain amino acid biosynthetic process"/>
    <property type="evidence" value="ECO:0007669"/>
    <property type="project" value="UniProtKB-KW"/>
</dbReference>
<dbReference type="SUPFAM" id="SSF56752">
    <property type="entry name" value="D-aminoacid aminotransferase-like PLP-dependent enzymes"/>
    <property type="match status" value="2"/>
</dbReference>
<sequence length="552" mass="62668">MSYKVVYPYTCEVKYSNGKWSKPKIISKHETSVELNSFVLSYGNNIIDGLKAYKGVDGKIRTFRPDYKYSRFSYGARRSNIPVVPRKSFYKCLKLFVEKVNNQFPEPETNGSIYMRQNLFETSIVSDSSTKSATFHVYGSKVPMPMFAGESPTVCLRVETIRSKNENTSLAYVKSGANYAITYLPEKMSLEKGCPSTLWLYKGNICDMSVGNVWMVLQKDGQRILVTPPAEYILIPGAIRDAIFTVAHEKGFKTAEALISIDSVKEMVKSEELLEMFTSGHYADITPLTNIFYGDEEIEIPTLDQEDPIYLKIWHEMYSLSKVKRFDSFILRSIILGTNNQIDMIASTAMFAMIVLPSDENMNTKQTVSARVETFSTRHYEGNLRNVRTSINYVPTLLPDRVSELKGYSTTLWLNNGNIVEFSSGNIFFVTNSGDEKIVNTPPRKSIIFIEALRSIVLEIAEQKNFETVESLISIQDLKEMVNNGTLLEMFTVQQNGQIAGVTEIRYFDEDIQIPYEESDSESVYLLLKKEVNKLCYGQSPMDVSGVLWSID</sequence>
<accession>A0A443S784</accession>
<keyword evidence="5 8" id="KW-0808">Transferase</keyword>
<dbReference type="VEuPathDB" id="VectorBase:LDEU008669"/>
<dbReference type="InterPro" id="IPR043131">
    <property type="entry name" value="BCAT-like_N"/>
</dbReference>
<evidence type="ECO:0000256" key="2">
    <source>
        <dbReference type="ARBA" id="ARBA00009320"/>
    </source>
</evidence>
<evidence type="ECO:0000256" key="6">
    <source>
        <dbReference type="ARBA" id="ARBA00022898"/>
    </source>
</evidence>
<dbReference type="InterPro" id="IPR036038">
    <property type="entry name" value="Aminotransferase-like"/>
</dbReference>
<dbReference type="PANTHER" id="PTHR11825:SF44">
    <property type="entry name" value="BRANCHED-CHAIN-AMINO-ACID AMINOTRANSFERASE"/>
    <property type="match status" value="1"/>
</dbReference>
<dbReference type="InterPro" id="IPR005786">
    <property type="entry name" value="B_amino_transII"/>
</dbReference>
<evidence type="ECO:0000256" key="5">
    <source>
        <dbReference type="ARBA" id="ARBA00022679"/>
    </source>
</evidence>
<keyword evidence="3 8" id="KW-0032">Aminotransferase</keyword>
<evidence type="ECO:0000313" key="9">
    <source>
        <dbReference type="Proteomes" id="UP000288716"/>
    </source>
</evidence>
<evidence type="ECO:0000313" key="8">
    <source>
        <dbReference type="EMBL" id="RWS23371.1"/>
    </source>
</evidence>
<evidence type="ECO:0000256" key="7">
    <source>
        <dbReference type="ARBA" id="ARBA00023304"/>
    </source>
</evidence>
<comment type="similarity">
    <text evidence="2">Belongs to the class-IV pyridoxal-phosphate-dependent aminotransferase family.</text>
</comment>
<keyword evidence="7" id="KW-0100">Branched-chain amino acid biosynthesis</keyword>
<keyword evidence="9" id="KW-1185">Reference proteome</keyword>
<dbReference type="GO" id="GO:0004084">
    <property type="term" value="F:branched-chain-amino-acid transaminase activity"/>
    <property type="evidence" value="ECO:0007669"/>
    <property type="project" value="InterPro"/>
</dbReference>